<protein>
    <submittedName>
        <fullName evidence="1">Uncharacterized protein</fullName>
    </submittedName>
</protein>
<evidence type="ECO:0000313" key="1">
    <source>
        <dbReference type="EMBL" id="MFB9809823.1"/>
    </source>
</evidence>
<gene>
    <name evidence="1" type="ORF">ACFFN7_00380</name>
</gene>
<organism evidence="1 2">
    <name type="scientific">Haloarcula sebkhae</name>
    <dbReference type="NCBI Taxonomy" id="932660"/>
    <lineage>
        <taxon>Archaea</taxon>
        <taxon>Methanobacteriati</taxon>
        <taxon>Methanobacteriota</taxon>
        <taxon>Stenosarchaea group</taxon>
        <taxon>Halobacteria</taxon>
        <taxon>Halobacteriales</taxon>
        <taxon>Haloarculaceae</taxon>
        <taxon>Haloarcula</taxon>
    </lineage>
</organism>
<dbReference type="Proteomes" id="UP001589559">
    <property type="component" value="Unassembled WGS sequence"/>
</dbReference>
<name>A0ACC6VFC7_9EURY</name>
<reference evidence="1" key="1">
    <citation type="submission" date="2024-09" db="EMBL/GenBank/DDBJ databases">
        <authorList>
            <person name="Sun Q."/>
            <person name="Mori K."/>
        </authorList>
    </citation>
    <scope>NUCLEOTIDE SEQUENCE</scope>
    <source>
        <strain evidence="1">JCM 19018</strain>
    </source>
</reference>
<sequence length="103" mass="11439">MRPKIEPYPEAIYCLEQESNSPVTMKRIAEAIGVQPPIVSRMPDTLEPYELIDREKYTGTRLTEGGEPVTLDDGTKQSLPDSITDAIRVHPAGTKTDERRGVA</sequence>
<evidence type="ECO:0000313" key="2">
    <source>
        <dbReference type="Proteomes" id="UP001589559"/>
    </source>
</evidence>
<comment type="caution">
    <text evidence="1">The sequence shown here is derived from an EMBL/GenBank/DDBJ whole genome shotgun (WGS) entry which is preliminary data.</text>
</comment>
<keyword evidence="2" id="KW-1185">Reference proteome</keyword>
<accession>A0ACC6VFC7</accession>
<dbReference type="EMBL" id="JBHMAK010000001">
    <property type="protein sequence ID" value="MFB9809823.1"/>
    <property type="molecule type" value="Genomic_DNA"/>
</dbReference>
<proteinExistence type="predicted"/>